<organism evidence="1 2">
    <name type="scientific">Panagrolaimus sp. ES5</name>
    <dbReference type="NCBI Taxonomy" id="591445"/>
    <lineage>
        <taxon>Eukaryota</taxon>
        <taxon>Metazoa</taxon>
        <taxon>Ecdysozoa</taxon>
        <taxon>Nematoda</taxon>
        <taxon>Chromadorea</taxon>
        <taxon>Rhabditida</taxon>
        <taxon>Tylenchina</taxon>
        <taxon>Panagrolaimomorpha</taxon>
        <taxon>Panagrolaimoidea</taxon>
        <taxon>Panagrolaimidae</taxon>
        <taxon>Panagrolaimus</taxon>
    </lineage>
</organism>
<reference evidence="2" key="1">
    <citation type="submission" date="2022-11" db="UniProtKB">
        <authorList>
            <consortium name="WormBaseParasite"/>
        </authorList>
    </citation>
    <scope>IDENTIFICATION</scope>
</reference>
<evidence type="ECO:0000313" key="2">
    <source>
        <dbReference type="WBParaSite" id="ES5_v2.g23684.t1"/>
    </source>
</evidence>
<name>A0AC34G266_9BILA</name>
<dbReference type="Proteomes" id="UP000887579">
    <property type="component" value="Unplaced"/>
</dbReference>
<sequence length="77" mass="7953">MAFSRNSSSESNDIEGFAVRSGHLAPPTNTPDSPRPQKTSSSGPEALSTTLTIPSEKAAADSKQKSSAKSSSQLSSK</sequence>
<dbReference type="WBParaSite" id="ES5_v2.g23684.t1">
    <property type="protein sequence ID" value="ES5_v2.g23684.t1"/>
    <property type="gene ID" value="ES5_v2.g23684"/>
</dbReference>
<accession>A0AC34G266</accession>
<protein>
    <submittedName>
        <fullName evidence="2">Uncharacterized protein</fullName>
    </submittedName>
</protein>
<proteinExistence type="predicted"/>
<evidence type="ECO:0000313" key="1">
    <source>
        <dbReference type="Proteomes" id="UP000887579"/>
    </source>
</evidence>